<organism evidence="4 5">
    <name type="scientific">Apiospora aurea</name>
    <dbReference type="NCBI Taxonomy" id="335848"/>
    <lineage>
        <taxon>Eukaryota</taxon>
        <taxon>Fungi</taxon>
        <taxon>Dikarya</taxon>
        <taxon>Ascomycota</taxon>
        <taxon>Pezizomycotina</taxon>
        <taxon>Sordariomycetes</taxon>
        <taxon>Xylariomycetidae</taxon>
        <taxon>Amphisphaeriales</taxon>
        <taxon>Apiosporaceae</taxon>
        <taxon>Apiospora</taxon>
    </lineage>
</organism>
<gene>
    <name evidence="4" type="ORF">PG986_005549</name>
</gene>
<feature type="region of interest" description="Disordered" evidence="2">
    <location>
        <begin position="1"/>
        <end position="61"/>
    </location>
</feature>
<proteinExistence type="predicted"/>
<keyword evidence="1" id="KW-0862">Zinc</keyword>
<feature type="region of interest" description="Disordered" evidence="2">
    <location>
        <begin position="77"/>
        <end position="138"/>
    </location>
</feature>
<comment type="caution">
    <text evidence="4">The sequence shown here is derived from an EMBL/GenBank/DDBJ whole genome shotgun (WGS) entry which is preliminary data.</text>
</comment>
<feature type="compositionally biased region" description="Basic and acidic residues" evidence="2">
    <location>
        <begin position="13"/>
        <end position="33"/>
    </location>
</feature>
<evidence type="ECO:0000256" key="1">
    <source>
        <dbReference type="PROSITE-ProRule" id="PRU00047"/>
    </source>
</evidence>
<keyword evidence="1" id="KW-0863">Zinc-finger</keyword>
<dbReference type="GeneID" id="92074833"/>
<dbReference type="PROSITE" id="PS50158">
    <property type="entry name" value="ZF_CCHC"/>
    <property type="match status" value="1"/>
</dbReference>
<dbReference type="RefSeq" id="XP_066701633.1">
    <property type="nucleotide sequence ID" value="XM_066841771.1"/>
</dbReference>
<protein>
    <recommendedName>
        <fullName evidence="3">CCHC-type domain-containing protein</fullName>
    </recommendedName>
</protein>
<evidence type="ECO:0000256" key="2">
    <source>
        <dbReference type="SAM" id="MobiDB-lite"/>
    </source>
</evidence>
<dbReference type="SUPFAM" id="SSF57756">
    <property type="entry name" value="Retrovirus zinc finger-like domains"/>
    <property type="match status" value="1"/>
</dbReference>
<feature type="compositionally biased region" description="Basic and acidic residues" evidence="2">
    <location>
        <begin position="339"/>
        <end position="352"/>
    </location>
</feature>
<feature type="compositionally biased region" description="Basic and acidic residues" evidence="2">
    <location>
        <begin position="87"/>
        <end position="98"/>
    </location>
</feature>
<feature type="domain" description="CCHC-type" evidence="3">
    <location>
        <begin position="401"/>
        <end position="416"/>
    </location>
</feature>
<dbReference type="SMART" id="SM00343">
    <property type="entry name" value="ZnF_C2HC"/>
    <property type="match status" value="1"/>
</dbReference>
<dbReference type="InterPro" id="IPR001878">
    <property type="entry name" value="Znf_CCHC"/>
</dbReference>
<dbReference type="Pfam" id="PF00098">
    <property type="entry name" value="zf-CCHC"/>
    <property type="match status" value="1"/>
</dbReference>
<feature type="compositionally biased region" description="Basic and acidic residues" evidence="2">
    <location>
        <begin position="360"/>
        <end position="383"/>
    </location>
</feature>
<feature type="compositionally biased region" description="Polar residues" evidence="2">
    <location>
        <begin position="41"/>
        <end position="61"/>
    </location>
</feature>
<name>A0ABR1QHW6_9PEZI</name>
<dbReference type="EMBL" id="JAQQWE010000004">
    <property type="protein sequence ID" value="KAK7956327.1"/>
    <property type="molecule type" value="Genomic_DNA"/>
</dbReference>
<evidence type="ECO:0000259" key="3">
    <source>
        <dbReference type="PROSITE" id="PS50158"/>
    </source>
</evidence>
<dbReference type="Gene3D" id="4.10.60.10">
    <property type="entry name" value="Zinc finger, CCHC-type"/>
    <property type="match status" value="1"/>
</dbReference>
<keyword evidence="1" id="KW-0479">Metal-binding</keyword>
<feature type="compositionally biased region" description="Low complexity" evidence="2">
    <location>
        <begin position="77"/>
        <end position="86"/>
    </location>
</feature>
<evidence type="ECO:0000313" key="4">
    <source>
        <dbReference type="EMBL" id="KAK7956327.1"/>
    </source>
</evidence>
<dbReference type="InterPro" id="IPR036875">
    <property type="entry name" value="Znf_CCHC_sf"/>
</dbReference>
<sequence>MEREAASEPAPDPQRKENEAPSKPHGEDSREESTDPAAPESSKSQTATQDRGDTQAINNQTEVIEALLRRIEQLESVSAAPAPKASRPAERGKTDGQVHRKPPGNPEEDPSSSGEDTSPPPRNATPSPSSSEDQSKSTDDDLDLVKFIKFNHDKLSARFTRAKWDSWMEELGMIFDSSRKHFRSARAKILYACSQMDHDIKQQYRLKKSFGSEEEANLLQKDWETYRKWTKSVIRKAANEEAMVAAQLERAQQRPGQDPAQFHQYLASLEAQTDRRTDKQQAMFFYGKLLEPLREEIMSHCDQLPERRNDMVDLATRRWEILPRAQREGKPLGKPYDYTSKRRRDDTDTHDAGRHHKRRKDQDLRHRGDRKSRENKKSGERRPRGGRKPSENPPDLSDITCYRCQKKGHYANSCTEPAPVQRTVGKGRKS</sequence>
<dbReference type="Proteomes" id="UP001391051">
    <property type="component" value="Unassembled WGS sequence"/>
</dbReference>
<evidence type="ECO:0000313" key="5">
    <source>
        <dbReference type="Proteomes" id="UP001391051"/>
    </source>
</evidence>
<accession>A0ABR1QHW6</accession>
<feature type="region of interest" description="Disordered" evidence="2">
    <location>
        <begin position="325"/>
        <end position="430"/>
    </location>
</feature>
<reference evidence="4 5" key="1">
    <citation type="submission" date="2023-01" db="EMBL/GenBank/DDBJ databases">
        <title>Analysis of 21 Apiospora genomes using comparative genomics revels a genus with tremendous synthesis potential of carbohydrate active enzymes and secondary metabolites.</title>
        <authorList>
            <person name="Sorensen T."/>
        </authorList>
    </citation>
    <scope>NUCLEOTIDE SEQUENCE [LARGE SCALE GENOMIC DNA]</scope>
    <source>
        <strain evidence="4 5">CBS 24483</strain>
    </source>
</reference>
<keyword evidence="5" id="KW-1185">Reference proteome</keyword>